<accession>A0A136Q1K7</accession>
<dbReference type="AlphaFoldDB" id="A0A136Q1K7"/>
<name>A0A136Q1K7_9FIRM</name>
<evidence type="ECO:0000313" key="2">
    <source>
        <dbReference type="Proteomes" id="UP000070366"/>
    </source>
</evidence>
<evidence type="ECO:0000313" key="1">
    <source>
        <dbReference type="EMBL" id="KXK64376.1"/>
    </source>
</evidence>
<comment type="caution">
    <text evidence="1">The sequence shown here is derived from an EMBL/GenBank/DDBJ whole genome shotgun (WGS) entry which is preliminary data.</text>
</comment>
<keyword evidence="2" id="KW-1185">Reference proteome</keyword>
<gene>
    <name evidence="1" type="ORF">HMPREF3293_03031</name>
</gene>
<dbReference type="EMBL" id="LSZW01000065">
    <property type="protein sequence ID" value="KXK64376.1"/>
    <property type="molecule type" value="Genomic_DNA"/>
</dbReference>
<protein>
    <submittedName>
        <fullName evidence="1">Uncharacterized protein</fullName>
    </submittedName>
</protein>
<reference evidence="2" key="1">
    <citation type="submission" date="2016-02" db="EMBL/GenBank/DDBJ databases">
        <authorList>
            <person name="Mitreva M."/>
            <person name="Pepin K.H."/>
            <person name="Mihindukulasuriya K.A."/>
            <person name="Fulton R."/>
            <person name="Fronick C."/>
            <person name="O'Laughlin M."/>
            <person name="Miner T."/>
            <person name="Herter B."/>
            <person name="Rosa B.A."/>
            <person name="Cordes M."/>
            <person name="Tomlinson C."/>
            <person name="Wollam A."/>
            <person name="Palsikar V.B."/>
            <person name="Mardis E.R."/>
            <person name="Wilson R.K."/>
        </authorList>
    </citation>
    <scope>NUCLEOTIDE SEQUENCE [LARGE SCALE GENOMIC DNA]</scope>
    <source>
        <strain evidence="2">DSM 22607</strain>
    </source>
</reference>
<proteinExistence type="predicted"/>
<dbReference type="Proteomes" id="UP000070366">
    <property type="component" value="Unassembled WGS sequence"/>
</dbReference>
<organism evidence="1 2">
    <name type="scientific">Christensenella minuta</name>
    <dbReference type="NCBI Taxonomy" id="626937"/>
    <lineage>
        <taxon>Bacteria</taxon>
        <taxon>Bacillati</taxon>
        <taxon>Bacillota</taxon>
        <taxon>Clostridia</taxon>
        <taxon>Christensenellales</taxon>
        <taxon>Christensenellaceae</taxon>
        <taxon>Christensenella</taxon>
    </lineage>
</organism>
<sequence length="58" mass="6400">MLTMERNRFIISTSKVKEAEKMNQTSSHNFIVVLINLISLVIIGRANKAYCGCAGGAR</sequence>